<evidence type="ECO:0000256" key="2">
    <source>
        <dbReference type="ARBA" id="ARBA00023295"/>
    </source>
</evidence>
<proteinExistence type="predicted"/>
<dbReference type="InterPro" id="IPR011658">
    <property type="entry name" value="PA14_dom"/>
</dbReference>
<dbReference type="InterPro" id="IPR036116">
    <property type="entry name" value="FN3_sf"/>
</dbReference>
<reference evidence="7" key="2">
    <citation type="submission" date="2020-09" db="EMBL/GenBank/DDBJ databases">
        <authorList>
            <person name="Sun Q."/>
            <person name="Zhou Y."/>
        </authorList>
    </citation>
    <scope>NUCLEOTIDE SEQUENCE</scope>
    <source>
        <strain evidence="7">CGMCC 4.7403</strain>
    </source>
</reference>
<dbReference type="PROSITE" id="PS51820">
    <property type="entry name" value="PA14"/>
    <property type="match status" value="1"/>
</dbReference>
<reference evidence="7" key="1">
    <citation type="journal article" date="2014" name="Int. J. Syst. Evol. Microbiol.">
        <title>Complete genome sequence of Corynebacterium casei LMG S-19264T (=DSM 44701T), isolated from a smear-ripened cheese.</title>
        <authorList>
            <consortium name="US DOE Joint Genome Institute (JGI-PGF)"/>
            <person name="Walter F."/>
            <person name="Albersmeier A."/>
            <person name="Kalinowski J."/>
            <person name="Ruckert C."/>
        </authorList>
    </citation>
    <scope>NUCLEOTIDE SEQUENCE</scope>
    <source>
        <strain evidence="7">CGMCC 4.7403</strain>
    </source>
</reference>
<comment type="caution">
    <text evidence="7">The sequence shown here is derived from an EMBL/GenBank/DDBJ whole genome shotgun (WGS) entry which is preliminary data.</text>
</comment>
<evidence type="ECO:0000256" key="4">
    <source>
        <dbReference type="SAM" id="SignalP"/>
    </source>
</evidence>
<feature type="signal peptide" evidence="4">
    <location>
        <begin position="1"/>
        <end position="33"/>
    </location>
</feature>
<feature type="chain" id="PRO_5038126987" description="PA14 domain-containing protein" evidence="4">
    <location>
        <begin position="34"/>
        <end position="680"/>
    </location>
</feature>
<dbReference type="SUPFAM" id="SSF56988">
    <property type="entry name" value="Anthrax protective antigen"/>
    <property type="match status" value="1"/>
</dbReference>
<dbReference type="PANTHER" id="PTHR13817">
    <property type="entry name" value="TITIN"/>
    <property type="match status" value="1"/>
</dbReference>
<keyword evidence="2" id="KW-0326">Glycosidase</keyword>
<sequence>MTSARRTTATAATAVVLATAGGLLTAATTTANAAVTCASPVFKRQFYANTTFSGTPQKTDCDSAIDQNWGTGAPASGLPSNNFGVRWTVTRDFGSGGPFTFTASALDGIRVYLDGTRKIDLWKNVSSTVSKTVNVTIPSGRHTLRVDYVNWTGSAKVKFTYTPRTSATVDTTKPLTPTAPAVTYDQATGAAKFTWAKNKEMDLAGYRVYRRLKGTSFGTKPLATLATTTSTSYTDTTLPKTGDIYYYEVRAYDKAGNVSPGTADQGVTTVDTTAPAAPTGVEDNWDIGLTTEVELRWDQVAASDLAGYRVYRSTTYPVVLPEANLVSERGQYESYYSETPPATGDWYYYVVTAVDTHGNESAASGTAMFETWDRTPPTVAAQDLKAVDGEHDVTLSWSWDQTWGTDTTFKVFRNGSAIGSSYGTSFVDTSVQRSTSYTYTVRAVDGAGNLGPVSASLTVDHVGDYTAPGPVTGLTATPVENGIKLDWDDSPAADVADYQIHRGVYANGEWTYTDISDSLPYGTTWSQNLDRMLPDGESYRYKVVAVDGDGNALDAASAEVPTVGATELDMRPTEATPGDGSPIASMNVDDYGVLLGAEGIRSMGWDYNAEQDPNGPAAHFRVYRWDPATAAYVKLTDTADANTYSYTDSHAKAGTTLFYRVTAVYADGTESVPVGAHTLT</sequence>
<gene>
    <name evidence="7" type="ORF">GCM10017771_83950</name>
</gene>
<evidence type="ECO:0008006" key="9">
    <source>
        <dbReference type="Google" id="ProtNLM"/>
    </source>
</evidence>
<evidence type="ECO:0000313" key="8">
    <source>
        <dbReference type="Proteomes" id="UP000603227"/>
    </source>
</evidence>
<evidence type="ECO:0000313" key="7">
    <source>
        <dbReference type="EMBL" id="GHE60748.1"/>
    </source>
</evidence>
<keyword evidence="1" id="KW-0677">Repeat</keyword>
<feature type="domain" description="Fibronectin type-III" evidence="5">
    <location>
        <begin position="176"/>
        <end position="272"/>
    </location>
</feature>
<dbReference type="SMART" id="SM00758">
    <property type="entry name" value="PA14"/>
    <property type="match status" value="1"/>
</dbReference>
<dbReference type="Gene3D" id="2.60.40.10">
    <property type="entry name" value="Immunoglobulins"/>
    <property type="match status" value="5"/>
</dbReference>
<evidence type="ECO:0000259" key="6">
    <source>
        <dbReference type="PROSITE" id="PS51820"/>
    </source>
</evidence>
<dbReference type="InterPro" id="IPR037524">
    <property type="entry name" value="PA14/GLEYA"/>
</dbReference>
<dbReference type="AlphaFoldDB" id="A0A918ZP29"/>
<name>A0A918ZP29_9ACTN</name>
<feature type="domain" description="Fibronectin type-III" evidence="5">
    <location>
        <begin position="582"/>
        <end position="680"/>
    </location>
</feature>
<dbReference type="EMBL" id="BNAT01000051">
    <property type="protein sequence ID" value="GHE60748.1"/>
    <property type="molecule type" value="Genomic_DNA"/>
</dbReference>
<dbReference type="Pfam" id="PF07691">
    <property type="entry name" value="PA14"/>
    <property type="match status" value="1"/>
</dbReference>
<evidence type="ECO:0000256" key="1">
    <source>
        <dbReference type="ARBA" id="ARBA00022737"/>
    </source>
</evidence>
<organism evidence="7 8">
    <name type="scientific">Streptomyces capitiformicae</name>
    <dbReference type="NCBI Taxonomy" id="2014920"/>
    <lineage>
        <taxon>Bacteria</taxon>
        <taxon>Bacillati</taxon>
        <taxon>Actinomycetota</taxon>
        <taxon>Actinomycetes</taxon>
        <taxon>Kitasatosporales</taxon>
        <taxon>Streptomycetaceae</taxon>
        <taxon>Streptomyces</taxon>
    </lineage>
</organism>
<dbReference type="SUPFAM" id="SSF49265">
    <property type="entry name" value="Fibronectin type III"/>
    <property type="match status" value="3"/>
</dbReference>
<keyword evidence="3" id="KW-0119">Carbohydrate metabolism</keyword>
<dbReference type="InterPro" id="IPR050964">
    <property type="entry name" value="Striated_Muscle_Regulatory"/>
</dbReference>
<dbReference type="InterPro" id="IPR013783">
    <property type="entry name" value="Ig-like_fold"/>
</dbReference>
<dbReference type="RefSeq" id="WP_189787688.1">
    <property type="nucleotide sequence ID" value="NZ_BNAT01000051.1"/>
</dbReference>
<feature type="domain" description="PA14" evidence="6">
    <location>
        <begin position="37"/>
        <end position="179"/>
    </location>
</feature>
<keyword evidence="3" id="KW-0624">Polysaccharide degradation</keyword>
<dbReference type="PROSITE" id="PS50853">
    <property type="entry name" value="FN3"/>
    <property type="match status" value="2"/>
</dbReference>
<evidence type="ECO:0000259" key="5">
    <source>
        <dbReference type="PROSITE" id="PS50853"/>
    </source>
</evidence>
<keyword evidence="4" id="KW-0732">Signal</keyword>
<dbReference type="Proteomes" id="UP000603227">
    <property type="component" value="Unassembled WGS sequence"/>
</dbReference>
<accession>A0A918ZP29</accession>
<keyword evidence="2" id="KW-0378">Hydrolase</keyword>
<protein>
    <recommendedName>
        <fullName evidence="9">PA14 domain-containing protein</fullName>
    </recommendedName>
</protein>
<dbReference type="SMART" id="SM00060">
    <property type="entry name" value="FN3"/>
    <property type="match status" value="3"/>
</dbReference>
<dbReference type="GO" id="GO:0016798">
    <property type="term" value="F:hydrolase activity, acting on glycosyl bonds"/>
    <property type="evidence" value="ECO:0007669"/>
    <property type="project" value="UniProtKB-KW"/>
</dbReference>
<dbReference type="GO" id="GO:0000272">
    <property type="term" value="P:polysaccharide catabolic process"/>
    <property type="evidence" value="ECO:0007669"/>
    <property type="project" value="UniProtKB-KW"/>
</dbReference>
<keyword evidence="8" id="KW-1185">Reference proteome</keyword>
<dbReference type="InterPro" id="IPR003961">
    <property type="entry name" value="FN3_dom"/>
</dbReference>
<dbReference type="PANTHER" id="PTHR13817:SF166">
    <property type="entry name" value="NEURONAL IGCAM-RELATED"/>
    <property type="match status" value="1"/>
</dbReference>
<evidence type="ECO:0000256" key="3">
    <source>
        <dbReference type="ARBA" id="ARBA00023326"/>
    </source>
</evidence>